<accession>A0A0S3TAR0</accession>
<proteinExistence type="predicted"/>
<reference evidence="1 2" key="1">
    <citation type="journal article" date="2015" name="Sci. Rep.">
        <title>The power of single molecule real-time sequencing technology in the de novo assembly of a eukaryotic genome.</title>
        <authorList>
            <person name="Sakai H."/>
            <person name="Naito K."/>
            <person name="Ogiso-Tanaka E."/>
            <person name="Takahashi Y."/>
            <person name="Iseki K."/>
            <person name="Muto C."/>
            <person name="Satou K."/>
            <person name="Teruya K."/>
            <person name="Shiroma A."/>
            <person name="Shimoji M."/>
            <person name="Hirano T."/>
            <person name="Itoh T."/>
            <person name="Kaga A."/>
            <person name="Tomooka N."/>
        </authorList>
    </citation>
    <scope>NUCLEOTIDE SEQUENCE [LARGE SCALE GENOMIC DNA]</scope>
    <source>
        <strain evidence="2">cv. Shumari</strain>
    </source>
</reference>
<name>A0A0S3TAR0_PHAAN</name>
<dbReference type="EMBL" id="AP015044">
    <property type="protein sequence ID" value="BAU02118.1"/>
    <property type="molecule type" value="Genomic_DNA"/>
</dbReference>
<keyword evidence="2" id="KW-1185">Reference proteome</keyword>
<organism evidence="1 2">
    <name type="scientific">Vigna angularis var. angularis</name>
    <dbReference type="NCBI Taxonomy" id="157739"/>
    <lineage>
        <taxon>Eukaryota</taxon>
        <taxon>Viridiplantae</taxon>
        <taxon>Streptophyta</taxon>
        <taxon>Embryophyta</taxon>
        <taxon>Tracheophyta</taxon>
        <taxon>Spermatophyta</taxon>
        <taxon>Magnoliopsida</taxon>
        <taxon>eudicotyledons</taxon>
        <taxon>Gunneridae</taxon>
        <taxon>Pentapetalae</taxon>
        <taxon>rosids</taxon>
        <taxon>fabids</taxon>
        <taxon>Fabales</taxon>
        <taxon>Fabaceae</taxon>
        <taxon>Papilionoideae</taxon>
        <taxon>50 kb inversion clade</taxon>
        <taxon>NPAAA clade</taxon>
        <taxon>indigoferoid/millettioid clade</taxon>
        <taxon>Phaseoleae</taxon>
        <taxon>Vigna</taxon>
    </lineage>
</organism>
<dbReference type="Proteomes" id="UP000291084">
    <property type="component" value="Chromosome 11"/>
</dbReference>
<evidence type="ECO:0000313" key="1">
    <source>
        <dbReference type="EMBL" id="BAU02118.1"/>
    </source>
</evidence>
<evidence type="ECO:0000313" key="2">
    <source>
        <dbReference type="Proteomes" id="UP000291084"/>
    </source>
</evidence>
<sequence length="79" mass="8930">MFNIINCCIFSPIHDGIGPKNIFSATSNIIKLLQFFKVEANSPVRLLFRKTKTSNSTRLSMDTGIFPDNLLLLKSRNNN</sequence>
<dbReference type="AlphaFoldDB" id="A0A0S3TAR0"/>
<protein>
    <submittedName>
        <fullName evidence="1">Uncharacterized protein</fullName>
    </submittedName>
</protein>
<gene>
    <name evidence="1" type="primary">Vigan.11G154800</name>
    <name evidence="1" type="ORF">VIGAN_11154800</name>
</gene>